<dbReference type="Pfam" id="PF05368">
    <property type="entry name" value="NmrA"/>
    <property type="match status" value="1"/>
</dbReference>
<sequence>MSPIKAIIFGATGTVGRSAALHAQSLGAQVTLAMRNTQKPIPGLTSQDEKDLGFTRVQTDLSDPASISRAVTQSGATVAFSYILFEAEDGLLETYKAMKKAGIQHVVLLSSYVVTEHGGAKKAVETEEVLAVVHGKAELALKESGMAYTTIRPAFFSSNIQMLEDWEEVKSGELEIAHPDAPFDYLAPEDVGTLAGAMIVAEPPASGELIITQCGPELLPQRQAWKIVSEGLEKNVTIKEIDSERHAEKLRSRGFPEPMIKSAVERLEGLARDPTVLYDPDEYKKASMNFKKYTGREPTTFEQWVSKHREDLLAY</sequence>
<feature type="domain" description="NmrA-like" evidence="1">
    <location>
        <begin position="7"/>
        <end position="303"/>
    </location>
</feature>
<dbReference type="PANTHER" id="PTHR43162">
    <property type="match status" value="1"/>
</dbReference>
<dbReference type="InterPro" id="IPR008030">
    <property type="entry name" value="NmrA-like"/>
</dbReference>
<reference evidence="2 3" key="1">
    <citation type="submission" date="2018-06" db="EMBL/GenBank/DDBJ databases">
        <title>Fusarium incarnatum-equiseti species complex species 28.</title>
        <authorList>
            <person name="Gardiner D.M."/>
        </authorList>
    </citation>
    <scope>NUCLEOTIDE SEQUENCE [LARGE SCALE GENOMIC DNA]</scope>
    <source>
        <strain evidence="2 3">FIESC_28</strain>
    </source>
</reference>
<evidence type="ECO:0000313" key="2">
    <source>
        <dbReference type="EMBL" id="RBR26993.1"/>
    </source>
</evidence>
<comment type="caution">
    <text evidence="2">The sequence shown here is derived from an EMBL/GenBank/DDBJ whole genome shotgun (WGS) entry which is preliminary data.</text>
</comment>
<dbReference type="RefSeq" id="XP_031021584.1">
    <property type="nucleotide sequence ID" value="XM_031154412.1"/>
</dbReference>
<name>A0A366SCF4_9HYPO</name>
<dbReference type="OrthoDB" id="419598at2759"/>
<evidence type="ECO:0000259" key="1">
    <source>
        <dbReference type="Pfam" id="PF05368"/>
    </source>
</evidence>
<dbReference type="Proteomes" id="UP000253153">
    <property type="component" value="Unassembled WGS sequence"/>
</dbReference>
<evidence type="ECO:0000313" key="3">
    <source>
        <dbReference type="Proteomes" id="UP000253153"/>
    </source>
</evidence>
<organism evidence="2 3">
    <name type="scientific">Fusarium coffeatum</name>
    <dbReference type="NCBI Taxonomy" id="231269"/>
    <lineage>
        <taxon>Eukaryota</taxon>
        <taxon>Fungi</taxon>
        <taxon>Dikarya</taxon>
        <taxon>Ascomycota</taxon>
        <taxon>Pezizomycotina</taxon>
        <taxon>Sordariomycetes</taxon>
        <taxon>Hypocreomycetidae</taxon>
        <taxon>Hypocreales</taxon>
        <taxon>Nectriaceae</taxon>
        <taxon>Fusarium</taxon>
        <taxon>Fusarium incarnatum-equiseti species complex</taxon>
    </lineage>
</organism>
<dbReference type="InterPro" id="IPR051604">
    <property type="entry name" value="Ergot_Alk_Oxidoreductase"/>
</dbReference>
<dbReference type="PANTHER" id="PTHR43162:SF1">
    <property type="entry name" value="PRESTALK A DIFFERENTIATION PROTEIN A"/>
    <property type="match status" value="1"/>
</dbReference>
<dbReference type="EMBL" id="QKXC01000005">
    <property type="protein sequence ID" value="RBR26993.1"/>
    <property type="molecule type" value="Genomic_DNA"/>
</dbReference>
<keyword evidence="3" id="KW-1185">Reference proteome</keyword>
<dbReference type="AlphaFoldDB" id="A0A366SCF4"/>
<dbReference type="GeneID" id="41989708"/>
<dbReference type="InterPro" id="IPR036291">
    <property type="entry name" value="NAD(P)-bd_dom_sf"/>
</dbReference>
<proteinExistence type="predicted"/>
<gene>
    <name evidence="2" type="ORF">FIESC28_00261</name>
</gene>
<accession>A0A366SCF4</accession>
<protein>
    <recommendedName>
        <fullName evidence="1">NmrA-like domain-containing protein</fullName>
    </recommendedName>
</protein>
<dbReference type="Gene3D" id="3.40.50.720">
    <property type="entry name" value="NAD(P)-binding Rossmann-like Domain"/>
    <property type="match status" value="1"/>
</dbReference>
<dbReference type="SUPFAM" id="SSF51735">
    <property type="entry name" value="NAD(P)-binding Rossmann-fold domains"/>
    <property type="match status" value="1"/>
</dbReference>